<dbReference type="InterPro" id="IPR037923">
    <property type="entry name" value="HTH-like"/>
</dbReference>
<evidence type="ECO:0000313" key="3">
    <source>
        <dbReference type="EMBL" id="AZA93601.1"/>
    </source>
</evidence>
<dbReference type="EMBL" id="CP033923">
    <property type="protein sequence ID" value="AZA93601.1"/>
    <property type="molecule type" value="Genomic_DNA"/>
</dbReference>
<proteinExistence type="predicted"/>
<dbReference type="GO" id="GO:0006355">
    <property type="term" value="P:regulation of DNA-templated transcription"/>
    <property type="evidence" value="ECO:0007669"/>
    <property type="project" value="InterPro"/>
</dbReference>
<sequence>MTDFYIVYLFTDGSGKHSVDFNDIEVIPGHLLFMIQGQVHHFDPLETYDGANHCFYGRLFLQI</sequence>
<name>A0AAD0YVL7_CHRNA</name>
<dbReference type="Proteomes" id="UP000278288">
    <property type="component" value="Chromosome"/>
</dbReference>
<feature type="domain" description="AraC-type arabinose-binding/dimerisation" evidence="2">
    <location>
        <begin position="2"/>
        <end position="44"/>
    </location>
</feature>
<dbReference type="KEGG" id="cnk:EG343_24845"/>
<evidence type="ECO:0000313" key="4">
    <source>
        <dbReference type="Proteomes" id="UP000278288"/>
    </source>
</evidence>
<accession>A0AAD0YVL7</accession>
<reference evidence="3 4" key="1">
    <citation type="submission" date="2018-11" db="EMBL/GenBank/DDBJ databases">
        <title>Proposal to divide the Flavobacteriaceae and reorganize its genera based on Amino Acid Identity values calculated from whole genome sequences.</title>
        <authorList>
            <person name="Nicholson A.C."/>
            <person name="Gulvik C.A."/>
            <person name="Whitney A.M."/>
            <person name="Humrighouse B.W."/>
            <person name="Bell M."/>
            <person name="Holmes B."/>
            <person name="Steigerwalt A.G."/>
            <person name="Villarma A."/>
            <person name="Sheth M."/>
            <person name="Batra D."/>
            <person name="Pryor J."/>
            <person name="Bernardet J.-F."/>
            <person name="Hugo C."/>
            <person name="Kampfer P."/>
            <person name="Newman J."/>
            <person name="McQuiston J.R."/>
        </authorList>
    </citation>
    <scope>NUCLEOTIDE SEQUENCE [LARGE SCALE GENOMIC DNA]</scope>
    <source>
        <strain evidence="3 4">G0041</strain>
    </source>
</reference>
<protein>
    <recommendedName>
        <fullName evidence="2">AraC-type arabinose-binding/dimerisation domain-containing protein</fullName>
    </recommendedName>
</protein>
<keyword evidence="1" id="KW-0238">DNA-binding</keyword>
<dbReference type="SUPFAM" id="SSF51215">
    <property type="entry name" value="Regulatory protein AraC"/>
    <property type="match status" value="1"/>
</dbReference>
<evidence type="ECO:0000256" key="1">
    <source>
        <dbReference type="ARBA" id="ARBA00023125"/>
    </source>
</evidence>
<dbReference type="InterPro" id="IPR003313">
    <property type="entry name" value="AraC-bd"/>
</dbReference>
<organism evidence="3 4">
    <name type="scientific">Chryseobacterium nakagawai</name>
    <dbReference type="NCBI Taxonomy" id="1241982"/>
    <lineage>
        <taxon>Bacteria</taxon>
        <taxon>Pseudomonadati</taxon>
        <taxon>Bacteroidota</taxon>
        <taxon>Flavobacteriia</taxon>
        <taxon>Flavobacteriales</taxon>
        <taxon>Weeksellaceae</taxon>
        <taxon>Chryseobacterium group</taxon>
        <taxon>Chryseobacterium</taxon>
    </lineage>
</organism>
<evidence type="ECO:0000259" key="2">
    <source>
        <dbReference type="Pfam" id="PF02311"/>
    </source>
</evidence>
<dbReference type="GO" id="GO:0003677">
    <property type="term" value="F:DNA binding"/>
    <property type="evidence" value="ECO:0007669"/>
    <property type="project" value="UniProtKB-KW"/>
</dbReference>
<gene>
    <name evidence="3" type="ORF">EG343_24845</name>
</gene>
<dbReference type="Pfam" id="PF02311">
    <property type="entry name" value="AraC_binding"/>
    <property type="match status" value="1"/>
</dbReference>
<keyword evidence="4" id="KW-1185">Reference proteome</keyword>
<dbReference type="AlphaFoldDB" id="A0AAD0YVL7"/>